<dbReference type="EMBL" id="BJCE01000118">
    <property type="protein sequence ID" value="GCL38133.1"/>
    <property type="molecule type" value="Genomic_DNA"/>
</dbReference>
<protein>
    <submittedName>
        <fullName evidence="1">Uncharacterized protein</fullName>
    </submittedName>
</protein>
<dbReference type="Proteomes" id="UP000300142">
    <property type="component" value="Unassembled WGS sequence"/>
</dbReference>
<gene>
    <name evidence="1" type="ORF">SR1949_32470</name>
</gene>
<reference evidence="2" key="1">
    <citation type="submission" date="2019-02" db="EMBL/GenBank/DDBJ databases">
        <title>Draft genome sequence of Sphaerospermopsis reniformis NIES-1949.</title>
        <authorList>
            <person name="Yamaguchi H."/>
            <person name="Suzuki S."/>
            <person name="Kawachi M."/>
        </authorList>
    </citation>
    <scope>NUCLEOTIDE SEQUENCE [LARGE SCALE GENOMIC DNA]</scope>
    <source>
        <strain evidence="2">NIES-1949</strain>
    </source>
</reference>
<comment type="caution">
    <text evidence="1">The sequence shown here is derived from an EMBL/GenBank/DDBJ whole genome shotgun (WGS) entry which is preliminary data.</text>
</comment>
<organism evidence="1 2">
    <name type="scientific">Sphaerospermopsis reniformis</name>
    <dbReference type="NCBI Taxonomy" id="531300"/>
    <lineage>
        <taxon>Bacteria</taxon>
        <taxon>Bacillati</taxon>
        <taxon>Cyanobacteriota</taxon>
        <taxon>Cyanophyceae</taxon>
        <taxon>Nostocales</taxon>
        <taxon>Aphanizomenonaceae</taxon>
        <taxon>Sphaerospermopsis</taxon>
    </lineage>
</organism>
<evidence type="ECO:0000313" key="1">
    <source>
        <dbReference type="EMBL" id="GCL38133.1"/>
    </source>
</evidence>
<proteinExistence type="predicted"/>
<name>A0A480A343_9CYAN</name>
<keyword evidence="2" id="KW-1185">Reference proteome</keyword>
<evidence type="ECO:0000313" key="2">
    <source>
        <dbReference type="Proteomes" id="UP000300142"/>
    </source>
</evidence>
<sequence>MTHQPMILTNNLYAEDYNLCIRHLRKLHKHNLKPIRRDNS</sequence>
<dbReference type="AlphaFoldDB" id="A0A480A343"/>
<accession>A0A480A343</accession>